<dbReference type="EMBL" id="QSII01000024">
    <property type="protein sequence ID" value="RHC81524.1"/>
    <property type="molecule type" value="Genomic_DNA"/>
</dbReference>
<comment type="caution">
    <text evidence="1">The sequence shown here is derived from an EMBL/GenBank/DDBJ whole genome shotgun (WGS) entry which is preliminary data.</text>
</comment>
<name>A0A414BUT7_9BACT</name>
<evidence type="ECO:0000313" key="1">
    <source>
        <dbReference type="EMBL" id="RHC81524.1"/>
    </source>
</evidence>
<dbReference type="RefSeq" id="WP_122204858.1">
    <property type="nucleotide sequence ID" value="NZ_QSII01000024.1"/>
</dbReference>
<protein>
    <submittedName>
        <fullName evidence="1">Uncharacterized protein</fullName>
    </submittedName>
</protein>
<organism evidence="1 2">
    <name type="scientific">Parabacteroides merdae</name>
    <dbReference type="NCBI Taxonomy" id="46503"/>
    <lineage>
        <taxon>Bacteria</taxon>
        <taxon>Pseudomonadati</taxon>
        <taxon>Bacteroidota</taxon>
        <taxon>Bacteroidia</taxon>
        <taxon>Bacteroidales</taxon>
        <taxon>Tannerellaceae</taxon>
        <taxon>Parabacteroides</taxon>
    </lineage>
</organism>
<gene>
    <name evidence="1" type="ORF">DW828_15775</name>
</gene>
<dbReference type="AlphaFoldDB" id="A0A414BUT7"/>
<accession>A0A414BUT7</accession>
<sequence length="84" mass="10232">MIIKGKEYLTYEEIRPIALEQMRKEFKEKHNTIGHKFLGDVNKLFDNKKDIGKWLSDNGYIRIRKQINNIRQFYYIQLDKLLNN</sequence>
<evidence type="ECO:0000313" key="2">
    <source>
        <dbReference type="Proteomes" id="UP000286260"/>
    </source>
</evidence>
<dbReference type="Proteomes" id="UP000286260">
    <property type="component" value="Unassembled WGS sequence"/>
</dbReference>
<reference evidence="1 2" key="1">
    <citation type="submission" date="2018-08" db="EMBL/GenBank/DDBJ databases">
        <title>A genome reference for cultivated species of the human gut microbiota.</title>
        <authorList>
            <person name="Zou Y."/>
            <person name="Xue W."/>
            <person name="Luo G."/>
        </authorList>
    </citation>
    <scope>NUCLEOTIDE SEQUENCE [LARGE SCALE GENOMIC DNA]</scope>
    <source>
        <strain evidence="1 2">AM34-17</strain>
    </source>
</reference>
<proteinExistence type="predicted"/>